<evidence type="ECO:0000256" key="2">
    <source>
        <dbReference type="ARBA" id="ARBA00004308"/>
    </source>
</evidence>
<dbReference type="InterPro" id="IPR023415">
    <property type="entry name" value="LDLR_class-A_CS"/>
</dbReference>
<feature type="disulfide bond" evidence="8">
    <location>
        <begin position="187"/>
        <end position="202"/>
    </location>
</feature>
<dbReference type="PROSITE" id="PS50068">
    <property type="entry name" value="LDLRA_2"/>
    <property type="match status" value="4"/>
</dbReference>
<evidence type="ECO:0000256" key="6">
    <source>
        <dbReference type="ARBA" id="ARBA00023136"/>
    </source>
</evidence>
<name>A0A183UKA2_TOXCA</name>
<feature type="chain" id="PRO_5044553241" evidence="9">
    <location>
        <begin position="18"/>
        <end position="244"/>
    </location>
</feature>
<comment type="subcellular location">
    <subcellularLocation>
        <location evidence="2">Endomembrane system</location>
    </subcellularLocation>
    <subcellularLocation>
        <location evidence="1">Membrane</location>
        <topology evidence="1">Single-pass membrane protein</topology>
    </subcellularLocation>
</comment>
<keyword evidence="6" id="KW-0472">Membrane</keyword>
<evidence type="ECO:0000256" key="3">
    <source>
        <dbReference type="ARBA" id="ARBA00022692"/>
    </source>
</evidence>
<protein>
    <submittedName>
        <fullName evidence="12">Low-density lipoprotein receptor domain class A</fullName>
    </submittedName>
</protein>
<dbReference type="GO" id="GO:0012505">
    <property type="term" value="C:endomembrane system"/>
    <property type="evidence" value="ECO:0007669"/>
    <property type="project" value="UniProtKB-SubCell"/>
</dbReference>
<gene>
    <name evidence="10" type="ORF">TCNE_LOCUS8922</name>
</gene>
<dbReference type="GO" id="GO:0016192">
    <property type="term" value="P:vesicle-mediated transport"/>
    <property type="evidence" value="ECO:0007669"/>
    <property type="project" value="UniProtKB-ARBA"/>
</dbReference>
<organism evidence="11 12">
    <name type="scientific">Toxocara canis</name>
    <name type="common">Canine roundworm</name>
    <dbReference type="NCBI Taxonomy" id="6265"/>
    <lineage>
        <taxon>Eukaryota</taxon>
        <taxon>Metazoa</taxon>
        <taxon>Ecdysozoa</taxon>
        <taxon>Nematoda</taxon>
        <taxon>Chromadorea</taxon>
        <taxon>Rhabditida</taxon>
        <taxon>Spirurina</taxon>
        <taxon>Ascaridomorpha</taxon>
        <taxon>Ascaridoidea</taxon>
        <taxon>Toxocaridae</taxon>
        <taxon>Toxocara</taxon>
    </lineage>
</organism>
<dbReference type="SMART" id="SM00192">
    <property type="entry name" value="LDLa"/>
    <property type="match status" value="4"/>
</dbReference>
<dbReference type="PROSITE" id="PS01209">
    <property type="entry name" value="LDLRA_1"/>
    <property type="match status" value="1"/>
</dbReference>
<dbReference type="CDD" id="cd00112">
    <property type="entry name" value="LDLa"/>
    <property type="match status" value="3"/>
</dbReference>
<keyword evidence="11" id="KW-1185">Reference proteome</keyword>
<keyword evidence="5" id="KW-1133">Transmembrane helix</keyword>
<dbReference type="InterPro" id="IPR050685">
    <property type="entry name" value="LDLR"/>
</dbReference>
<evidence type="ECO:0000313" key="12">
    <source>
        <dbReference type="WBParaSite" id="TCNE_0000892201-mRNA-1"/>
    </source>
</evidence>
<evidence type="ECO:0000256" key="1">
    <source>
        <dbReference type="ARBA" id="ARBA00004167"/>
    </source>
</evidence>
<dbReference type="Pfam" id="PF00057">
    <property type="entry name" value="Ldl_recept_a"/>
    <property type="match status" value="3"/>
</dbReference>
<reference evidence="10 11" key="2">
    <citation type="submission" date="2018-11" db="EMBL/GenBank/DDBJ databases">
        <authorList>
            <consortium name="Pathogen Informatics"/>
        </authorList>
    </citation>
    <scope>NUCLEOTIDE SEQUENCE [LARGE SCALE GENOMIC DNA]</scope>
</reference>
<dbReference type="GO" id="GO:0005886">
    <property type="term" value="C:plasma membrane"/>
    <property type="evidence" value="ECO:0007669"/>
    <property type="project" value="TreeGrafter"/>
</dbReference>
<evidence type="ECO:0000256" key="4">
    <source>
        <dbReference type="ARBA" id="ARBA00022737"/>
    </source>
</evidence>
<dbReference type="PANTHER" id="PTHR24270:SF59">
    <property type="entry name" value="LDL RECEPTOR REPEAT-CONTAINING PROTEIN EGG-1-RELATED"/>
    <property type="match status" value="1"/>
</dbReference>
<dbReference type="WBParaSite" id="TCNE_0000892201-mRNA-1">
    <property type="protein sequence ID" value="TCNE_0000892201-mRNA-1"/>
    <property type="gene ID" value="TCNE_0000892201"/>
</dbReference>
<keyword evidence="3" id="KW-0812">Transmembrane</keyword>
<dbReference type="SUPFAM" id="SSF57424">
    <property type="entry name" value="LDL receptor-like module"/>
    <property type="match status" value="4"/>
</dbReference>
<evidence type="ECO:0000313" key="11">
    <source>
        <dbReference type="Proteomes" id="UP000050794"/>
    </source>
</evidence>
<evidence type="ECO:0000313" key="10">
    <source>
        <dbReference type="EMBL" id="VDM40243.1"/>
    </source>
</evidence>
<keyword evidence="9" id="KW-0732">Signal</keyword>
<accession>A0A183UKA2</accession>
<comment type="caution">
    <text evidence="8">Lacks conserved residue(s) required for the propagation of feature annotation.</text>
</comment>
<keyword evidence="4" id="KW-0677">Repeat</keyword>
<feature type="disulfide bond" evidence="8">
    <location>
        <begin position="98"/>
        <end position="113"/>
    </location>
</feature>
<dbReference type="EMBL" id="UYWY01020030">
    <property type="protein sequence ID" value="VDM40243.1"/>
    <property type="molecule type" value="Genomic_DNA"/>
</dbReference>
<evidence type="ECO:0000256" key="9">
    <source>
        <dbReference type="SAM" id="SignalP"/>
    </source>
</evidence>
<feature type="signal peptide" evidence="9">
    <location>
        <begin position="1"/>
        <end position="17"/>
    </location>
</feature>
<keyword evidence="7 8" id="KW-1015">Disulfide bond</keyword>
<dbReference type="PANTHER" id="PTHR24270">
    <property type="entry name" value="LOW-DENSITY LIPOPROTEIN RECEPTOR-RELATED"/>
    <property type="match status" value="1"/>
</dbReference>
<sequence length="244" mass="27117">MLSYLFGYSILALMSAAQEFQHPISEYLQGRAYNDEVVAFFYHAQDGFEQERMSLWAFIAFNFFNSINHFAVIAERCSENEFACCALPQKCIPIRRRCDGHPDCADGGDENNCPSCGIAQFACVKSGRCIAASKRCDGIPDDCADGSNLDEIGCSKNSTCIGKFVCDSDLSKSIMGEHNCIDYGLRCNGVRDCPNGEDEFSCDKSKREETIHTMCENQKESVTVRQWCDANVDCSDGSDEKFCS</sequence>
<evidence type="ECO:0000256" key="8">
    <source>
        <dbReference type="PROSITE-ProRule" id="PRU00124"/>
    </source>
</evidence>
<dbReference type="AlphaFoldDB" id="A0A183UKA2"/>
<evidence type="ECO:0000256" key="7">
    <source>
        <dbReference type="ARBA" id="ARBA00023157"/>
    </source>
</evidence>
<dbReference type="InterPro" id="IPR036055">
    <property type="entry name" value="LDL_receptor-like_sf"/>
</dbReference>
<reference evidence="12" key="1">
    <citation type="submission" date="2016-06" db="UniProtKB">
        <authorList>
            <consortium name="WormBaseParasite"/>
        </authorList>
    </citation>
    <scope>IDENTIFICATION</scope>
</reference>
<feature type="disulfide bond" evidence="8">
    <location>
        <begin position="228"/>
        <end position="243"/>
    </location>
</feature>
<dbReference type="Gene3D" id="4.10.400.10">
    <property type="entry name" value="Low-density Lipoprotein Receptor"/>
    <property type="match status" value="4"/>
</dbReference>
<proteinExistence type="predicted"/>
<evidence type="ECO:0000256" key="5">
    <source>
        <dbReference type="ARBA" id="ARBA00022989"/>
    </source>
</evidence>
<dbReference type="InterPro" id="IPR002172">
    <property type="entry name" value="LDrepeatLR_classA_rpt"/>
</dbReference>
<dbReference type="Proteomes" id="UP000050794">
    <property type="component" value="Unassembled WGS sequence"/>
</dbReference>
<dbReference type="PRINTS" id="PR00261">
    <property type="entry name" value="LDLRECEPTOR"/>
</dbReference>